<dbReference type="PROSITE" id="PS50949">
    <property type="entry name" value="HTH_GNTR"/>
    <property type="match status" value="1"/>
</dbReference>
<dbReference type="InterPro" id="IPR015421">
    <property type="entry name" value="PyrdxlP-dep_Trfase_major"/>
</dbReference>
<dbReference type="GO" id="GO:0003700">
    <property type="term" value="F:DNA-binding transcription factor activity"/>
    <property type="evidence" value="ECO:0007669"/>
    <property type="project" value="InterPro"/>
</dbReference>
<keyword evidence="7" id="KW-0032">Aminotransferase</keyword>
<organism evidence="7 8">
    <name type="scientific">Ktedonosporobacter rubrisoli</name>
    <dbReference type="NCBI Taxonomy" id="2509675"/>
    <lineage>
        <taxon>Bacteria</taxon>
        <taxon>Bacillati</taxon>
        <taxon>Chloroflexota</taxon>
        <taxon>Ktedonobacteria</taxon>
        <taxon>Ktedonobacterales</taxon>
        <taxon>Ktedonosporobacteraceae</taxon>
        <taxon>Ktedonosporobacter</taxon>
    </lineage>
</organism>
<dbReference type="Pfam" id="PF00392">
    <property type="entry name" value="GntR"/>
    <property type="match status" value="1"/>
</dbReference>
<dbReference type="SMART" id="SM00345">
    <property type="entry name" value="HTH_GNTR"/>
    <property type="match status" value="1"/>
</dbReference>
<evidence type="ECO:0000313" key="8">
    <source>
        <dbReference type="Proteomes" id="UP000290365"/>
    </source>
</evidence>
<dbReference type="SUPFAM" id="SSF46785">
    <property type="entry name" value="Winged helix' DNA-binding domain"/>
    <property type="match status" value="1"/>
</dbReference>
<keyword evidence="2" id="KW-0663">Pyridoxal phosphate</keyword>
<dbReference type="InterPro" id="IPR036388">
    <property type="entry name" value="WH-like_DNA-bd_sf"/>
</dbReference>
<evidence type="ECO:0000256" key="5">
    <source>
        <dbReference type="ARBA" id="ARBA00023163"/>
    </source>
</evidence>
<dbReference type="InterPro" id="IPR004839">
    <property type="entry name" value="Aminotransferase_I/II_large"/>
</dbReference>
<dbReference type="SUPFAM" id="SSF53383">
    <property type="entry name" value="PLP-dependent transferases"/>
    <property type="match status" value="1"/>
</dbReference>
<dbReference type="GO" id="GO:0003677">
    <property type="term" value="F:DNA binding"/>
    <property type="evidence" value="ECO:0007669"/>
    <property type="project" value="UniProtKB-KW"/>
</dbReference>
<name>A0A4P6JJV3_KTERU</name>
<accession>A0A4P6JJV3</accession>
<evidence type="ECO:0000256" key="4">
    <source>
        <dbReference type="ARBA" id="ARBA00023125"/>
    </source>
</evidence>
<evidence type="ECO:0000256" key="1">
    <source>
        <dbReference type="ARBA" id="ARBA00005384"/>
    </source>
</evidence>
<dbReference type="InterPro" id="IPR015424">
    <property type="entry name" value="PyrdxlP-dep_Trfase"/>
</dbReference>
<keyword evidence="8" id="KW-1185">Reference proteome</keyword>
<comment type="similarity">
    <text evidence="1">In the C-terminal section; belongs to the class-I pyridoxal-phosphate-dependent aminotransferase family.</text>
</comment>
<protein>
    <submittedName>
        <fullName evidence="7">PLP-dependent aminotransferase family protein</fullName>
    </submittedName>
</protein>
<dbReference type="EMBL" id="CP035758">
    <property type="protein sequence ID" value="QBD75232.1"/>
    <property type="molecule type" value="Genomic_DNA"/>
</dbReference>
<proteinExistence type="inferred from homology"/>
<dbReference type="GO" id="GO:0030170">
    <property type="term" value="F:pyridoxal phosphate binding"/>
    <property type="evidence" value="ECO:0007669"/>
    <property type="project" value="InterPro"/>
</dbReference>
<dbReference type="PANTHER" id="PTHR46577:SF1">
    <property type="entry name" value="HTH-TYPE TRANSCRIPTIONAL REGULATORY PROTEIN GABR"/>
    <property type="match status" value="1"/>
</dbReference>
<evidence type="ECO:0000256" key="3">
    <source>
        <dbReference type="ARBA" id="ARBA00023015"/>
    </source>
</evidence>
<gene>
    <name evidence="7" type="ORF">EPA93_04165</name>
</gene>
<dbReference type="Pfam" id="PF00155">
    <property type="entry name" value="Aminotran_1_2"/>
    <property type="match status" value="1"/>
</dbReference>
<reference evidence="7 8" key="1">
    <citation type="submission" date="2019-01" db="EMBL/GenBank/DDBJ databases">
        <title>Ktedonosporobacter rubrisoli SCAWS-G2.</title>
        <authorList>
            <person name="Huang Y."/>
            <person name="Yan B."/>
        </authorList>
    </citation>
    <scope>NUCLEOTIDE SEQUENCE [LARGE SCALE GENOMIC DNA]</scope>
    <source>
        <strain evidence="7 8">SCAWS-G2</strain>
    </source>
</reference>
<keyword evidence="4" id="KW-0238">DNA-binding</keyword>
<dbReference type="KEGG" id="kbs:EPA93_04165"/>
<dbReference type="Proteomes" id="UP000290365">
    <property type="component" value="Chromosome"/>
</dbReference>
<keyword evidence="7" id="KW-0808">Transferase</keyword>
<dbReference type="CDD" id="cd07377">
    <property type="entry name" value="WHTH_GntR"/>
    <property type="match status" value="1"/>
</dbReference>
<dbReference type="Gene3D" id="3.40.640.10">
    <property type="entry name" value="Type I PLP-dependent aspartate aminotransferase-like (Major domain)"/>
    <property type="match status" value="1"/>
</dbReference>
<keyword evidence="5" id="KW-0804">Transcription</keyword>
<dbReference type="CDD" id="cd00609">
    <property type="entry name" value="AAT_like"/>
    <property type="match status" value="1"/>
</dbReference>
<dbReference type="InterPro" id="IPR000524">
    <property type="entry name" value="Tscrpt_reg_HTH_GntR"/>
</dbReference>
<dbReference type="AlphaFoldDB" id="A0A4P6JJV3"/>
<dbReference type="OrthoDB" id="9802328at2"/>
<feature type="domain" description="HTH gntR-type" evidence="6">
    <location>
        <begin position="31"/>
        <end position="99"/>
    </location>
</feature>
<dbReference type="InterPro" id="IPR051446">
    <property type="entry name" value="HTH_trans_reg/aminotransferase"/>
</dbReference>
<evidence type="ECO:0000313" key="7">
    <source>
        <dbReference type="EMBL" id="QBD75232.1"/>
    </source>
</evidence>
<dbReference type="Gene3D" id="1.10.10.10">
    <property type="entry name" value="Winged helix-like DNA-binding domain superfamily/Winged helix DNA-binding domain"/>
    <property type="match status" value="1"/>
</dbReference>
<keyword evidence="3" id="KW-0805">Transcription regulation</keyword>
<dbReference type="InterPro" id="IPR036390">
    <property type="entry name" value="WH_DNA-bd_sf"/>
</dbReference>
<evidence type="ECO:0000256" key="2">
    <source>
        <dbReference type="ARBA" id="ARBA00022898"/>
    </source>
</evidence>
<evidence type="ECO:0000259" key="6">
    <source>
        <dbReference type="PROSITE" id="PS50949"/>
    </source>
</evidence>
<dbReference type="PANTHER" id="PTHR46577">
    <property type="entry name" value="HTH-TYPE TRANSCRIPTIONAL REGULATORY PROTEIN GABR"/>
    <property type="match status" value="1"/>
</dbReference>
<sequence>MQVPYKGASMPGGKFALDLNLPITLERTAQKPLHQQLREQLRQAILDGRLAAGTLLPSTRGLARALGVSRTVTSSAYDELFAEGYLEGRHGSGTYVGKNLPPLPPPPRQFPEAIPRWLSKAAPSMQDDASIPAQAIAFRLGVPSLSSLPLRIWHEVWRSVANQLPPNSYGPENGDPELRTALANYLGRSRGLACSAEDIIITAGATHALDLIVRATLSAGDYVGFEEPGYPSARQIVLARQGRILPIPVDDDGMQVGCLPQGPAAPLLVYTTPSHQYPLGTRLSTGRRLSLLNWAQASDSLLIEDDYDSEFRFDTSPLPALASLDEMGRVAYIGTFSKVLTPALRLGYLVAPPLLRERIEVLKQLTDEQVSWPLQRMLASFICQGHLDRHIRRMRYQYAEKRQCVAQTLAPIAHLARLRGLEAGLHVYLELEAGINAALVAQLARKHNVIVTLLDAYYLGTPDRSGLLLGYGCLEIPEIIRGVTILREIITQVAARSQQI</sequence>
<dbReference type="GO" id="GO:0008483">
    <property type="term" value="F:transaminase activity"/>
    <property type="evidence" value="ECO:0007669"/>
    <property type="project" value="UniProtKB-KW"/>
</dbReference>